<evidence type="ECO:0008006" key="4">
    <source>
        <dbReference type="Google" id="ProtNLM"/>
    </source>
</evidence>
<evidence type="ECO:0000313" key="2">
    <source>
        <dbReference type="EMBL" id="GBC97717.1"/>
    </source>
</evidence>
<accession>A0A2H5X9D3</accession>
<organism evidence="2 3">
    <name type="scientific">Candidatus Fervidibacter japonicus</name>
    <dbReference type="NCBI Taxonomy" id="2035412"/>
    <lineage>
        <taxon>Bacteria</taxon>
        <taxon>Candidatus Fervidibacterota</taxon>
        <taxon>Candidatus Fervidibacter</taxon>
    </lineage>
</organism>
<sequence length="297" mass="33498">MTCCQVHRHLLAWLEGELDEATWLAVAQHVDTCERCRSEAQRQRQLIATLRAVAHSDGVPSIPPRLWRQLAPQRKRLPSFVSVFVTACLAFVLGWHARSIASSITPLPQTTRSTERSAIVTQHLVSQRRCSLADIPLRAPRPSSHRKCEWQDQDAEMLTGKKSLTPAPTALQRPQPLTLNGATASVWGERAGNWQAWRANRRSPLPSPFQLDERRWRFDEGKGAERLCPPVLSEGQVFETDDEVVDAFAGLCAPTDTTAEPSPYRIFVQVTDPQTQRVRTVRVDTTDPHHIVAEWQQ</sequence>
<evidence type="ECO:0000313" key="3">
    <source>
        <dbReference type="Proteomes" id="UP000236173"/>
    </source>
</evidence>
<reference evidence="3" key="1">
    <citation type="submission" date="2017-09" db="EMBL/GenBank/DDBJ databases">
        <title>Metaegenomics of thermophilic ammonia-oxidizing enrichment culture.</title>
        <authorList>
            <person name="Kato S."/>
            <person name="Suzuki K."/>
        </authorList>
    </citation>
    <scope>NUCLEOTIDE SEQUENCE [LARGE SCALE GENOMIC DNA]</scope>
</reference>
<evidence type="ECO:0000256" key="1">
    <source>
        <dbReference type="SAM" id="Phobius"/>
    </source>
</evidence>
<dbReference type="InterPro" id="IPR041916">
    <property type="entry name" value="Anti_sigma_zinc_sf"/>
</dbReference>
<gene>
    <name evidence="2" type="ORF">HRbin17_00206</name>
</gene>
<keyword evidence="1" id="KW-1133">Transmembrane helix</keyword>
<comment type="caution">
    <text evidence="2">The sequence shown here is derived from an EMBL/GenBank/DDBJ whole genome shotgun (WGS) entry which is preliminary data.</text>
</comment>
<protein>
    <recommendedName>
        <fullName evidence="4">Zinc-finger domain-containing protein</fullName>
    </recommendedName>
</protein>
<dbReference type="EMBL" id="BEHT01000002">
    <property type="protein sequence ID" value="GBC97717.1"/>
    <property type="molecule type" value="Genomic_DNA"/>
</dbReference>
<keyword evidence="1" id="KW-0472">Membrane</keyword>
<proteinExistence type="predicted"/>
<name>A0A2H5X9D3_9BACT</name>
<dbReference type="Proteomes" id="UP000236173">
    <property type="component" value="Unassembled WGS sequence"/>
</dbReference>
<keyword evidence="1" id="KW-0812">Transmembrane</keyword>
<dbReference type="Gene3D" id="1.10.10.1320">
    <property type="entry name" value="Anti-sigma factor, zinc-finger domain"/>
    <property type="match status" value="1"/>
</dbReference>
<dbReference type="AlphaFoldDB" id="A0A2H5X9D3"/>
<feature type="transmembrane region" description="Helical" evidence="1">
    <location>
        <begin position="77"/>
        <end position="97"/>
    </location>
</feature>